<dbReference type="AlphaFoldDB" id="A0A6P0UEE0"/>
<dbReference type="InterPro" id="IPR004843">
    <property type="entry name" value="Calcineurin-like_PHP"/>
</dbReference>
<dbReference type="PANTHER" id="PTHR31302:SF32">
    <property type="entry name" value="PHOSPHOESTERASE"/>
    <property type="match status" value="1"/>
</dbReference>
<evidence type="ECO:0000313" key="4">
    <source>
        <dbReference type="Proteomes" id="UP000468443"/>
    </source>
</evidence>
<dbReference type="GO" id="GO:0016020">
    <property type="term" value="C:membrane"/>
    <property type="evidence" value="ECO:0007669"/>
    <property type="project" value="GOC"/>
</dbReference>
<reference evidence="3 4" key="1">
    <citation type="submission" date="2020-01" db="EMBL/GenBank/DDBJ databases">
        <title>Muriicola jejuensis KCTC 22299.</title>
        <authorList>
            <person name="Wang G."/>
        </authorList>
    </citation>
    <scope>NUCLEOTIDE SEQUENCE [LARGE SCALE GENOMIC DNA]</scope>
    <source>
        <strain evidence="3 4">KCTC 22299</strain>
    </source>
</reference>
<dbReference type="GO" id="GO:0008758">
    <property type="term" value="F:UDP-2,3-diacylglucosamine hydrolase activity"/>
    <property type="evidence" value="ECO:0007669"/>
    <property type="project" value="TreeGrafter"/>
</dbReference>
<evidence type="ECO:0000313" key="3">
    <source>
        <dbReference type="EMBL" id="NER10992.1"/>
    </source>
</evidence>
<dbReference type="SUPFAM" id="SSF56300">
    <property type="entry name" value="Metallo-dependent phosphatases"/>
    <property type="match status" value="1"/>
</dbReference>
<keyword evidence="1" id="KW-1133">Transmembrane helix</keyword>
<dbReference type="Gene3D" id="3.60.21.10">
    <property type="match status" value="1"/>
</dbReference>
<proteinExistence type="predicted"/>
<accession>A0A6P0UEE0</accession>
<dbReference type="GO" id="GO:0009245">
    <property type="term" value="P:lipid A biosynthetic process"/>
    <property type="evidence" value="ECO:0007669"/>
    <property type="project" value="TreeGrafter"/>
</dbReference>
<feature type="domain" description="Calcineurin-like phosphoesterase" evidence="2">
    <location>
        <begin position="48"/>
        <end position="214"/>
    </location>
</feature>
<dbReference type="EMBL" id="JAABOP010000002">
    <property type="protein sequence ID" value="NER10992.1"/>
    <property type="molecule type" value="Genomic_DNA"/>
</dbReference>
<keyword evidence="1" id="KW-0472">Membrane</keyword>
<keyword evidence="4" id="KW-1185">Reference proteome</keyword>
<dbReference type="PANTHER" id="PTHR31302">
    <property type="entry name" value="TRANSMEMBRANE PROTEIN WITH METALLOPHOSPHOESTERASE DOMAIN-RELATED"/>
    <property type="match status" value="1"/>
</dbReference>
<organism evidence="3 4">
    <name type="scientific">Muriicola jejuensis</name>
    <dbReference type="NCBI Taxonomy" id="504488"/>
    <lineage>
        <taxon>Bacteria</taxon>
        <taxon>Pseudomonadati</taxon>
        <taxon>Bacteroidota</taxon>
        <taxon>Flavobacteriia</taxon>
        <taxon>Flavobacteriales</taxon>
        <taxon>Flavobacteriaceae</taxon>
        <taxon>Muriicola</taxon>
    </lineage>
</organism>
<evidence type="ECO:0000259" key="2">
    <source>
        <dbReference type="Pfam" id="PF00149"/>
    </source>
</evidence>
<gene>
    <name evidence="3" type="ORF">GWK09_10725</name>
</gene>
<dbReference type="InterPro" id="IPR051158">
    <property type="entry name" value="Metallophosphoesterase_sf"/>
</dbReference>
<dbReference type="Proteomes" id="UP000468443">
    <property type="component" value="Unassembled WGS sequence"/>
</dbReference>
<dbReference type="Pfam" id="PF00149">
    <property type="entry name" value="Metallophos"/>
    <property type="match status" value="1"/>
</dbReference>
<dbReference type="RefSeq" id="WP_163693391.1">
    <property type="nucleotide sequence ID" value="NZ_FXTW01000002.1"/>
</dbReference>
<keyword evidence="1" id="KW-0812">Transmembrane</keyword>
<name>A0A6P0UEE0_9FLAO</name>
<protein>
    <submittedName>
        <fullName evidence="3">Metallophosphoesterase</fullName>
    </submittedName>
</protein>
<sequence>MNISRRKFIILSFLGITGFIFLDAFWIETYLVNWSRHDLRKAGGPYIKLIQLTDLHLREMKVSHSWIARRISREKPDLLCFTGDTINRPNQLVLLEEFLEMIPRDIPKVVVMGNKEYDGHIGHQDYRELFGKYNGQLLVNETIPFEKRGRRYNITGIDDFLNGNPDYALALKDADPAIETIILNHCPEYRDTIDLLNRELNIPIKLILCGHTHGGQIQFFGKEFYKPGGSGKYLNGWYKSAESLMYVSKGVGTSYLPIRFGARSEAPIFYL</sequence>
<feature type="transmembrane region" description="Helical" evidence="1">
    <location>
        <begin position="7"/>
        <end position="27"/>
    </location>
</feature>
<comment type="caution">
    <text evidence="3">The sequence shown here is derived from an EMBL/GenBank/DDBJ whole genome shotgun (WGS) entry which is preliminary data.</text>
</comment>
<evidence type="ECO:0000256" key="1">
    <source>
        <dbReference type="SAM" id="Phobius"/>
    </source>
</evidence>
<dbReference type="InterPro" id="IPR029052">
    <property type="entry name" value="Metallo-depent_PP-like"/>
</dbReference>